<feature type="transmembrane region" description="Helical" evidence="9">
    <location>
        <begin position="188"/>
        <end position="212"/>
    </location>
</feature>
<keyword evidence="7 9" id="KW-0472">Membrane</keyword>
<comment type="subcellular location">
    <subcellularLocation>
        <location evidence="1">Cell membrane</location>
        <topology evidence="1">Multi-pass membrane protein</topology>
    </subcellularLocation>
</comment>
<dbReference type="EMBL" id="CP040915">
    <property type="protein sequence ID" value="QDC26779.1"/>
    <property type="molecule type" value="Genomic_DNA"/>
</dbReference>
<dbReference type="Gene3D" id="1.10.3730.20">
    <property type="match status" value="1"/>
</dbReference>
<feature type="domain" description="EamA" evidence="10">
    <location>
        <begin position="23"/>
        <end position="157"/>
    </location>
</feature>
<evidence type="ECO:0000313" key="12">
    <source>
        <dbReference type="Proteomes" id="UP000314616"/>
    </source>
</evidence>
<feature type="transmembrane region" description="Helical" evidence="9">
    <location>
        <begin position="53"/>
        <end position="73"/>
    </location>
</feature>
<name>A0A5B8C7N6_9MICO</name>
<evidence type="ECO:0000256" key="2">
    <source>
        <dbReference type="ARBA" id="ARBA00007362"/>
    </source>
</evidence>
<evidence type="ECO:0000256" key="6">
    <source>
        <dbReference type="ARBA" id="ARBA00022989"/>
    </source>
</evidence>
<comment type="similarity">
    <text evidence="2">Belongs to the EamA transporter family.</text>
</comment>
<dbReference type="PANTHER" id="PTHR22911">
    <property type="entry name" value="ACYL-MALONYL CONDENSING ENZYME-RELATED"/>
    <property type="match status" value="1"/>
</dbReference>
<evidence type="ECO:0000256" key="8">
    <source>
        <dbReference type="SAM" id="MobiDB-lite"/>
    </source>
</evidence>
<dbReference type="AlphaFoldDB" id="A0A5B8C7N6"/>
<feature type="transmembrane region" description="Helical" evidence="9">
    <location>
        <begin position="118"/>
        <end position="135"/>
    </location>
</feature>
<organism evidence="11 12">
    <name type="scientific">Georgenia yuyongxinii</name>
    <dbReference type="NCBI Taxonomy" id="2589797"/>
    <lineage>
        <taxon>Bacteria</taxon>
        <taxon>Bacillati</taxon>
        <taxon>Actinomycetota</taxon>
        <taxon>Actinomycetes</taxon>
        <taxon>Micrococcales</taxon>
        <taxon>Bogoriellaceae</taxon>
        <taxon>Georgenia</taxon>
    </lineage>
</organism>
<dbReference type="GO" id="GO:0005886">
    <property type="term" value="C:plasma membrane"/>
    <property type="evidence" value="ECO:0007669"/>
    <property type="project" value="UniProtKB-SubCell"/>
</dbReference>
<protein>
    <submittedName>
        <fullName evidence="11">EamA family transporter RarD</fullName>
    </submittedName>
</protein>
<keyword evidence="5 9" id="KW-0812">Transmembrane</keyword>
<dbReference type="InterPro" id="IPR037185">
    <property type="entry name" value="EmrE-like"/>
</dbReference>
<feature type="transmembrane region" description="Helical" evidence="9">
    <location>
        <begin position="85"/>
        <end position="106"/>
    </location>
</feature>
<dbReference type="KEGG" id="gyu:FE374_16115"/>
<dbReference type="Pfam" id="PF00892">
    <property type="entry name" value="EamA"/>
    <property type="match status" value="2"/>
</dbReference>
<evidence type="ECO:0000256" key="9">
    <source>
        <dbReference type="SAM" id="Phobius"/>
    </source>
</evidence>
<keyword evidence="4" id="KW-1003">Cell membrane</keyword>
<feature type="transmembrane region" description="Helical" evidence="9">
    <location>
        <begin position="289"/>
        <end position="307"/>
    </location>
</feature>
<dbReference type="Proteomes" id="UP000314616">
    <property type="component" value="Chromosome"/>
</dbReference>
<dbReference type="InterPro" id="IPR004626">
    <property type="entry name" value="RarD"/>
</dbReference>
<dbReference type="InterPro" id="IPR000620">
    <property type="entry name" value="EamA_dom"/>
</dbReference>
<feature type="transmembrane region" description="Helical" evidence="9">
    <location>
        <begin position="258"/>
        <end position="277"/>
    </location>
</feature>
<keyword evidence="6 9" id="KW-1133">Transmembrane helix</keyword>
<feature type="domain" description="EamA" evidence="10">
    <location>
        <begin position="167"/>
        <end position="303"/>
    </location>
</feature>
<feature type="transmembrane region" description="Helical" evidence="9">
    <location>
        <begin position="232"/>
        <end position="251"/>
    </location>
</feature>
<evidence type="ECO:0000256" key="3">
    <source>
        <dbReference type="ARBA" id="ARBA00022448"/>
    </source>
</evidence>
<feature type="transmembrane region" description="Helical" evidence="9">
    <location>
        <begin position="21"/>
        <end position="41"/>
    </location>
</feature>
<evidence type="ECO:0000256" key="5">
    <source>
        <dbReference type="ARBA" id="ARBA00022692"/>
    </source>
</evidence>
<accession>A0A5B8C7N6</accession>
<keyword evidence="3" id="KW-0813">Transport</keyword>
<proteinExistence type="inferred from homology"/>
<evidence type="ECO:0000256" key="1">
    <source>
        <dbReference type="ARBA" id="ARBA00004651"/>
    </source>
</evidence>
<feature type="region of interest" description="Disordered" evidence="8">
    <location>
        <begin position="310"/>
        <end position="345"/>
    </location>
</feature>
<dbReference type="PANTHER" id="PTHR22911:SF137">
    <property type="entry name" value="SOLUTE CARRIER FAMILY 35 MEMBER G2-RELATED"/>
    <property type="match status" value="1"/>
</dbReference>
<evidence type="ECO:0000256" key="4">
    <source>
        <dbReference type="ARBA" id="ARBA00022475"/>
    </source>
</evidence>
<sequence length="345" mass="36364">MSATAPPGVPRDPAPPGGTDRVGLALGLSCYLLWGTFPLYFRLLDQASATEIVAHRAVWSLGFCLLALVLMRSMRAFGEVLRRPAMLAQLAVAAVLVASNWLVYVYGVNSGRTVDAALGYFINPLVTVLLAVLVLRERLRPLQWVASGIGAAAFVVIAVGYGELPWIALTLAVTFGLYGLAKNRVGRTVGALPGLAVETTVLFPVAVGYLLWLGATGAGTFGAAGPDRVSHMLLLLAAGPLTAVPLLLFGAAARRLPLSVVGMLQYVTPVLQLLVGVALFREPMPPERWAGFVLVWVAIALLTLDGWRHRPSGRSGRSERSGAPGAPGGPGARRARAQPPDVADR</sequence>
<feature type="transmembrane region" description="Helical" evidence="9">
    <location>
        <begin position="165"/>
        <end position="181"/>
    </location>
</feature>
<dbReference type="OrthoDB" id="369870at2"/>
<evidence type="ECO:0000256" key="7">
    <source>
        <dbReference type="ARBA" id="ARBA00023136"/>
    </source>
</evidence>
<gene>
    <name evidence="11" type="primary">rarD</name>
    <name evidence="11" type="ORF">FE374_16115</name>
</gene>
<dbReference type="NCBIfam" id="TIGR00688">
    <property type="entry name" value="rarD"/>
    <property type="match status" value="1"/>
</dbReference>
<reference evidence="11 12" key="1">
    <citation type="submission" date="2019-05" db="EMBL/GenBank/DDBJ databases">
        <title>Georgenia *** sp. nov., and Georgenia *** sp. nov., isolated from the intestinal contents of plateau pika (Ochotona curzoniae) in the Qinghai-Tibet plateau of China.</title>
        <authorList>
            <person name="Tian Z."/>
        </authorList>
    </citation>
    <scope>NUCLEOTIDE SEQUENCE [LARGE SCALE GENOMIC DNA]</scope>
    <source>
        <strain evidence="11 12">Z443</strain>
    </source>
</reference>
<evidence type="ECO:0000259" key="10">
    <source>
        <dbReference type="Pfam" id="PF00892"/>
    </source>
</evidence>
<dbReference type="SUPFAM" id="SSF103481">
    <property type="entry name" value="Multidrug resistance efflux transporter EmrE"/>
    <property type="match status" value="2"/>
</dbReference>
<evidence type="ECO:0000313" key="11">
    <source>
        <dbReference type="EMBL" id="QDC26779.1"/>
    </source>
</evidence>